<keyword evidence="3" id="KW-1185">Reference proteome</keyword>
<reference evidence="2 3" key="1">
    <citation type="submission" date="2015-07" db="EMBL/GenBank/DDBJ databases">
        <title>Genome sequencing project for genomic taxonomy and phylogenomics of Bacillus-like bacteria.</title>
        <authorList>
            <person name="Liu B."/>
            <person name="Wang J."/>
            <person name="Zhu Y."/>
            <person name="Liu G."/>
            <person name="Chen Q."/>
            <person name="Chen Z."/>
            <person name="Che J."/>
            <person name="Ge C."/>
            <person name="Shi H."/>
            <person name="Pan Z."/>
            <person name="Liu X."/>
        </authorList>
    </citation>
    <scope>NUCLEOTIDE SEQUENCE [LARGE SCALE GENOMIC DNA]</scope>
    <source>
        <strain evidence="2 3">DSM 54</strain>
    </source>
</reference>
<accession>A0A0N0UWF6</accession>
<keyword evidence="1" id="KW-0472">Membrane</keyword>
<keyword evidence="1" id="KW-0812">Transmembrane</keyword>
<feature type="transmembrane region" description="Helical" evidence="1">
    <location>
        <begin position="12"/>
        <end position="30"/>
    </location>
</feature>
<dbReference type="PATRIC" id="fig|33935.3.peg.2721"/>
<dbReference type="EMBL" id="LGCI01000010">
    <property type="protein sequence ID" value="KOY81315.1"/>
    <property type="molecule type" value="Genomic_DNA"/>
</dbReference>
<sequence>MGQVIVTTTVGSYWKLVVQMVKWLVNYFYMSDDDRDQKHKEFCVKCGLCMIAIGIPIIIACWQ</sequence>
<comment type="caution">
    <text evidence="2">The sequence shown here is derived from an EMBL/GenBank/DDBJ whole genome shotgun (WGS) entry which is preliminary data.</text>
</comment>
<keyword evidence="1" id="KW-1133">Transmembrane helix</keyword>
<protein>
    <submittedName>
        <fullName evidence="2">Uncharacterized protein</fullName>
    </submittedName>
</protein>
<organism evidence="2 3">
    <name type="scientific">Lysinibacillus macroides</name>
    <dbReference type="NCBI Taxonomy" id="33935"/>
    <lineage>
        <taxon>Bacteria</taxon>
        <taxon>Bacillati</taxon>
        <taxon>Bacillota</taxon>
        <taxon>Bacilli</taxon>
        <taxon>Bacillales</taxon>
        <taxon>Bacillaceae</taxon>
        <taxon>Lysinibacillus</taxon>
    </lineage>
</organism>
<dbReference type="RefSeq" id="WP_053996560.1">
    <property type="nucleotide sequence ID" value="NZ_CP065643.1"/>
</dbReference>
<dbReference type="STRING" id="33935.ADM90_19480"/>
<feature type="transmembrane region" description="Helical" evidence="1">
    <location>
        <begin position="42"/>
        <end position="62"/>
    </location>
</feature>
<proteinExistence type="predicted"/>
<evidence type="ECO:0000313" key="2">
    <source>
        <dbReference type="EMBL" id="KOY81315.1"/>
    </source>
</evidence>
<name>A0A0N0UWF6_9BACI</name>
<dbReference type="Proteomes" id="UP000037977">
    <property type="component" value="Unassembled WGS sequence"/>
</dbReference>
<gene>
    <name evidence="2" type="ORF">ADM90_19480</name>
</gene>
<evidence type="ECO:0000256" key="1">
    <source>
        <dbReference type="SAM" id="Phobius"/>
    </source>
</evidence>
<dbReference type="AlphaFoldDB" id="A0A0N0UWF6"/>
<evidence type="ECO:0000313" key="3">
    <source>
        <dbReference type="Proteomes" id="UP000037977"/>
    </source>
</evidence>